<protein>
    <recommendedName>
        <fullName evidence="4">Transcriptional regulator LacI/GalR-like sensor domain-containing protein</fullName>
    </recommendedName>
</protein>
<comment type="caution">
    <text evidence="5">The sequence shown here is derived from an EMBL/GenBank/DDBJ whole genome shotgun (WGS) entry which is preliminary data.</text>
</comment>
<evidence type="ECO:0000313" key="6">
    <source>
        <dbReference type="Proteomes" id="UP000322110"/>
    </source>
</evidence>
<keyword evidence="1" id="KW-0805">Transcription regulation</keyword>
<evidence type="ECO:0000256" key="2">
    <source>
        <dbReference type="ARBA" id="ARBA00023125"/>
    </source>
</evidence>
<evidence type="ECO:0000256" key="3">
    <source>
        <dbReference type="ARBA" id="ARBA00023163"/>
    </source>
</evidence>
<dbReference type="Pfam" id="PF13377">
    <property type="entry name" value="Peripla_BP_3"/>
    <property type="match status" value="1"/>
</dbReference>
<organism evidence="5 6">
    <name type="scientific">Teichococcus oryzae</name>
    <dbReference type="NCBI Taxonomy" id="1608942"/>
    <lineage>
        <taxon>Bacteria</taxon>
        <taxon>Pseudomonadati</taxon>
        <taxon>Pseudomonadota</taxon>
        <taxon>Alphaproteobacteria</taxon>
        <taxon>Acetobacterales</taxon>
        <taxon>Roseomonadaceae</taxon>
        <taxon>Roseomonas</taxon>
    </lineage>
</organism>
<keyword evidence="3" id="KW-0804">Transcription</keyword>
<keyword evidence="6" id="KW-1185">Reference proteome</keyword>
<dbReference type="InterPro" id="IPR046335">
    <property type="entry name" value="LacI/GalR-like_sensor"/>
</dbReference>
<accession>A0A5B2TDM6</accession>
<evidence type="ECO:0000313" key="5">
    <source>
        <dbReference type="EMBL" id="KAA2212203.1"/>
    </source>
</evidence>
<feature type="domain" description="Transcriptional regulator LacI/GalR-like sensor" evidence="4">
    <location>
        <begin position="8"/>
        <end position="90"/>
    </location>
</feature>
<dbReference type="PANTHER" id="PTHR30146:SF153">
    <property type="entry name" value="LACTOSE OPERON REPRESSOR"/>
    <property type="match status" value="1"/>
</dbReference>
<dbReference type="EMBL" id="VUKA01000010">
    <property type="protein sequence ID" value="KAA2212203.1"/>
    <property type="molecule type" value="Genomic_DNA"/>
</dbReference>
<proteinExistence type="predicted"/>
<dbReference type="SUPFAM" id="SSF53822">
    <property type="entry name" value="Periplasmic binding protein-like I"/>
    <property type="match status" value="1"/>
</dbReference>
<gene>
    <name evidence="5" type="ORF">F0Q34_16315</name>
</gene>
<dbReference type="Gene3D" id="3.40.50.2300">
    <property type="match status" value="2"/>
</dbReference>
<dbReference type="GO" id="GO:0000976">
    <property type="term" value="F:transcription cis-regulatory region binding"/>
    <property type="evidence" value="ECO:0007669"/>
    <property type="project" value="TreeGrafter"/>
</dbReference>
<sequence>MRIGALGRGERPDAVFAVNDIMAMGLMDALRQAGLDVPGDMSVVGFDDIGPSARAIYNLTIVAQPVSVMLRRGLDLLAGRIADPGLPYETAVPRG</sequence>
<reference evidence="5 6" key="1">
    <citation type="journal article" date="2015" name="Int. J. Syst. Evol. Microbiol.">
        <title>Roseomonas oryzae sp. nov., isolated from paddy rhizosphere soil.</title>
        <authorList>
            <person name="Ramaprasad E.V."/>
            <person name="Sasikala Ch."/>
            <person name="Ramana Ch.V."/>
        </authorList>
    </citation>
    <scope>NUCLEOTIDE SEQUENCE [LARGE SCALE GENOMIC DNA]</scope>
    <source>
        <strain evidence="5 6">KCTC 42542</strain>
    </source>
</reference>
<evidence type="ECO:0000259" key="4">
    <source>
        <dbReference type="Pfam" id="PF13377"/>
    </source>
</evidence>
<keyword evidence="2" id="KW-0238">DNA-binding</keyword>
<name>A0A5B2TDM6_9PROT</name>
<dbReference type="AlphaFoldDB" id="A0A5B2TDM6"/>
<dbReference type="InterPro" id="IPR028082">
    <property type="entry name" value="Peripla_BP_I"/>
</dbReference>
<evidence type="ECO:0000256" key="1">
    <source>
        <dbReference type="ARBA" id="ARBA00023015"/>
    </source>
</evidence>
<dbReference type="RefSeq" id="WP_149813306.1">
    <property type="nucleotide sequence ID" value="NZ_VUKA01000010.1"/>
</dbReference>
<dbReference type="Proteomes" id="UP000322110">
    <property type="component" value="Unassembled WGS sequence"/>
</dbReference>
<dbReference type="GO" id="GO:0003700">
    <property type="term" value="F:DNA-binding transcription factor activity"/>
    <property type="evidence" value="ECO:0007669"/>
    <property type="project" value="TreeGrafter"/>
</dbReference>
<dbReference type="OrthoDB" id="8433438at2"/>
<dbReference type="PANTHER" id="PTHR30146">
    <property type="entry name" value="LACI-RELATED TRANSCRIPTIONAL REPRESSOR"/>
    <property type="match status" value="1"/>
</dbReference>